<comment type="caution">
    <text evidence="2">The sequence shown here is derived from an EMBL/GenBank/DDBJ whole genome shotgun (WGS) entry which is preliminary data.</text>
</comment>
<evidence type="ECO:0000313" key="3">
    <source>
        <dbReference type="Proteomes" id="UP001165190"/>
    </source>
</evidence>
<feature type="chain" id="PRO_5040724542" evidence="1">
    <location>
        <begin position="18"/>
        <end position="107"/>
    </location>
</feature>
<dbReference type="PANTHER" id="PTHR38925">
    <property type="entry name" value="PROTEIN, PUTATIVE-RELATED"/>
    <property type="match status" value="1"/>
</dbReference>
<dbReference type="EMBL" id="BSYR01000035">
    <property type="protein sequence ID" value="GMJ00403.1"/>
    <property type="molecule type" value="Genomic_DNA"/>
</dbReference>
<reference evidence="2" key="1">
    <citation type="submission" date="2023-05" db="EMBL/GenBank/DDBJ databases">
        <title>Genome and transcriptome analyses reveal genes involved in the formation of fine ridges on petal epidermal cells in Hibiscus trionum.</title>
        <authorList>
            <person name="Koshimizu S."/>
            <person name="Masuda S."/>
            <person name="Ishii T."/>
            <person name="Shirasu K."/>
            <person name="Hoshino A."/>
            <person name="Arita M."/>
        </authorList>
    </citation>
    <scope>NUCLEOTIDE SEQUENCE</scope>
    <source>
        <strain evidence="2">Hamamatsu line</strain>
    </source>
</reference>
<sequence>MALEMVVLATLLSPSHGMNPILAGLACSFLFKLSLNLDLVHQGCIDLWHGIGVLQYRIGHMGFGTEPGLSSGRRQQTLQILYGRVMNVRRSPALVETCFDDLTMLSL</sequence>
<dbReference type="OrthoDB" id="987276at2759"/>
<dbReference type="PANTHER" id="PTHR38925:SF1">
    <property type="entry name" value="PROTEIN, PUTATIVE-RELATED"/>
    <property type="match status" value="1"/>
</dbReference>
<organism evidence="2 3">
    <name type="scientific">Hibiscus trionum</name>
    <name type="common">Flower of an hour</name>
    <dbReference type="NCBI Taxonomy" id="183268"/>
    <lineage>
        <taxon>Eukaryota</taxon>
        <taxon>Viridiplantae</taxon>
        <taxon>Streptophyta</taxon>
        <taxon>Embryophyta</taxon>
        <taxon>Tracheophyta</taxon>
        <taxon>Spermatophyta</taxon>
        <taxon>Magnoliopsida</taxon>
        <taxon>eudicotyledons</taxon>
        <taxon>Gunneridae</taxon>
        <taxon>Pentapetalae</taxon>
        <taxon>rosids</taxon>
        <taxon>malvids</taxon>
        <taxon>Malvales</taxon>
        <taxon>Malvaceae</taxon>
        <taxon>Malvoideae</taxon>
        <taxon>Hibiscus</taxon>
    </lineage>
</organism>
<keyword evidence="3" id="KW-1185">Reference proteome</keyword>
<gene>
    <name evidence="2" type="ORF">HRI_003709500</name>
</gene>
<feature type="signal peptide" evidence="1">
    <location>
        <begin position="1"/>
        <end position="17"/>
    </location>
</feature>
<dbReference type="AlphaFoldDB" id="A0A9W7ISX1"/>
<keyword evidence="1" id="KW-0732">Signal</keyword>
<proteinExistence type="predicted"/>
<name>A0A9W7ISX1_HIBTR</name>
<evidence type="ECO:0000256" key="1">
    <source>
        <dbReference type="SAM" id="SignalP"/>
    </source>
</evidence>
<accession>A0A9W7ISX1</accession>
<protein>
    <submittedName>
        <fullName evidence="2">Uncharacterized protein</fullName>
    </submittedName>
</protein>
<dbReference type="Proteomes" id="UP001165190">
    <property type="component" value="Unassembled WGS sequence"/>
</dbReference>
<evidence type="ECO:0000313" key="2">
    <source>
        <dbReference type="EMBL" id="GMJ00403.1"/>
    </source>
</evidence>